<feature type="compositionally biased region" description="Polar residues" evidence="1">
    <location>
        <begin position="839"/>
        <end position="849"/>
    </location>
</feature>
<feature type="region of interest" description="Disordered" evidence="1">
    <location>
        <begin position="991"/>
        <end position="1073"/>
    </location>
</feature>
<dbReference type="VEuPathDB" id="TrichDB:TVAGG3_0275510"/>
<sequence length="1073" mass="123346">MEAEKEIACVDAKENGRNPIYSAIVKENVNSLFMSNSILIVTDRSLDIYNKKNICLKDSLSLLQLRSLSYVDQNIIIKYGKEKAKIESKTNSLEILSSILHVIQKLFNETELKSMNFDSFDFPPTNNFRNAAIISLKERLRINNIEFPTQLEQYFSKVLERHEDTAIFKGINENILINLVKVLPLCPDLKTVIFEDIKYDIYKILLENSNCLSKLKCVKIDAKATESFPKFINTLCDTSKFSFNGFGFRNSDLSNDNLAAVCQLTEVHKLTSLSLNNAINNTALPYFYTGFFSPILKTNIISLDLSYTRNINLDQLLPSIKFLTHLSLAYTNHNVSDILSKISSNSLYLLRTLDISGNSCEERNLSSIQFMKPLTRIIANEITWPKKTLLNIFKMVSCRGPIYPIHIHVSDALMSPSDWNSFFDELENVNNFNLVGLEWNGNPMRPELCNFLQGMKEFQTLSVDRVFDDEPDSFFLQYLQQSNIKYLSIRGQESKKIGRGISALIKSLAISKIEEIDISGNAIGDTGISSLRQLQKSKLQRIFFDNNGETSDETLIESLTSCNNLVPPVDDLERLPAAKNFVVRRMNLKISEKKTTNYSLPIDSPYYDAYGYVLPAREHVFPSFFTIEEADEIRKKAFDTNETIQKQNNTENTTRHRRIVNISSLIKTEPISQPPPVSPPPKRRQLIKQKQEEKPPEIQPQKPPKIIEKDNRYFDDSSENDYNTFTVDTMVPIGDDINTMDLMDDEGNVIGELKEPEPVKVIVLEDEKEEEKEKENIEENSAKQRMVKSNEPPQYIKIHKRRGKQVNELSRSEKSSEINDQQFNSRKIKLREDDEMIIPQNNIQTQPLSPSKRKIAAPSLSKHRKQHQNPEEAQKIEPIVVVKKKRRHTKPVEQEVPPPTNEKPKRKRKSHVSSKDDQPTPEFLHDRGSVISKSDRQIEAVISPGAVQPLRRKYRKHGMQSPPKKEESQSLLQSIDIEDISISRKIADNISSVRGSEFMNRERLTKRHEALDSESFGENRSNKKTKRNRKEKINSDENSSEDDEYSRLRKERFSKPILPEELTDSDVPMPYRP</sequence>
<dbReference type="Gene3D" id="3.80.10.10">
    <property type="entry name" value="Ribonuclease Inhibitor"/>
    <property type="match status" value="1"/>
</dbReference>
<feature type="compositionally biased region" description="Basic and acidic residues" evidence="1">
    <location>
        <begin position="705"/>
        <end position="715"/>
    </location>
</feature>
<reference evidence="2" key="1">
    <citation type="submission" date="2006-10" db="EMBL/GenBank/DDBJ databases">
        <authorList>
            <person name="Amadeo P."/>
            <person name="Zhao Q."/>
            <person name="Wortman J."/>
            <person name="Fraser-Liggett C."/>
            <person name="Carlton J."/>
        </authorList>
    </citation>
    <scope>NUCLEOTIDE SEQUENCE</scope>
    <source>
        <strain evidence="2">G3</strain>
    </source>
</reference>
<feature type="compositionally biased region" description="Basic and acidic residues" evidence="1">
    <location>
        <begin position="771"/>
        <end position="782"/>
    </location>
</feature>
<feature type="compositionally biased region" description="Basic and acidic residues" evidence="1">
    <location>
        <begin position="913"/>
        <end position="938"/>
    </location>
</feature>
<dbReference type="EMBL" id="DS113254">
    <property type="protein sequence ID" value="EAY15532.1"/>
    <property type="molecule type" value="Genomic_DNA"/>
</dbReference>
<dbReference type="VEuPathDB" id="TrichDB:TVAG_495470"/>
<organism evidence="2 3">
    <name type="scientific">Trichomonas vaginalis (strain ATCC PRA-98 / G3)</name>
    <dbReference type="NCBI Taxonomy" id="412133"/>
    <lineage>
        <taxon>Eukaryota</taxon>
        <taxon>Metamonada</taxon>
        <taxon>Parabasalia</taxon>
        <taxon>Trichomonadida</taxon>
        <taxon>Trichomonadidae</taxon>
        <taxon>Trichomonas</taxon>
    </lineage>
</organism>
<evidence type="ECO:0000313" key="3">
    <source>
        <dbReference type="Proteomes" id="UP000001542"/>
    </source>
</evidence>
<proteinExistence type="predicted"/>
<feature type="compositionally biased region" description="Basic residues" evidence="1">
    <location>
        <begin position="851"/>
        <end position="867"/>
    </location>
</feature>
<evidence type="ECO:0000313" key="2">
    <source>
        <dbReference type="EMBL" id="EAY15532.1"/>
    </source>
</evidence>
<feature type="region of interest" description="Disordered" evidence="1">
    <location>
        <begin position="766"/>
        <end position="978"/>
    </location>
</feature>
<protein>
    <submittedName>
        <fullName evidence="2">Leucine Rich Repeat family protein</fullName>
    </submittedName>
</protein>
<name>A2DVJ0_TRIV3</name>
<keyword evidence="3" id="KW-1185">Reference proteome</keyword>
<dbReference type="InterPro" id="IPR032675">
    <property type="entry name" value="LRR_dom_sf"/>
</dbReference>
<dbReference type="SMR" id="A2DVJ0"/>
<dbReference type="RefSeq" id="XP_001327755.1">
    <property type="nucleotide sequence ID" value="XM_001327720.1"/>
</dbReference>
<dbReference type="KEGG" id="tva:4773531"/>
<dbReference type="Proteomes" id="UP000001542">
    <property type="component" value="Unassembled WGS sequence"/>
</dbReference>
<reference evidence="2" key="2">
    <citation type="journal article" date="2007" name="Science">
        <title>Draft genome sequence of the sexually transmitted pathogen Trichomonas vaginalis.</title>
        <authorList>
            <person name="Carlton J.M."/>
            <person name="Hirt R.P."/>
            <person name="Silva J.C."/>
            <person name="Delcher A.L."/>
            <person name="Schatz M."/>
            <person name="Zhao Q."/>
            <person name="Wortman J.R."/>
            <person name="Bidwell S.L."/>
            <person name="Alsmark U.C.M."/>
            <person name="Besteiro S."/>
            <person name="Sicheritz-Ponten T."/>
            <person name="Noel C.J."/>
            <person name="Dacks J.B."/>
            <person name="Foster P.G."/>
            <person name="Simillion C."/>
            <person name="Van de Peer Y."/>
            <person name="Miranda-Saavedra D."/>
            <person name="Barton G.J."/>
            <person name="Westrop G.D."/>
            <person name="Mueller S."/>
            <person name="Dessi D."/>
            <person name="Fiori P.L."/>
            <person name="Ren Q."/>
            <person name="Paulsen I."/>
            <person name="Zhang H."/>
            <person name="Bastida-Corcuera F.D."/>
            <person name="Simoes-Barbosa A."/>
            <person name="Brown M.T."/>
            <person name="Hayes R.D."/>
            <person name="Mukherjee M."/>
            <person name="Okumura C.Y."/>
            <person name="Schneider R."/>
            <person name="Smith A.J."/>
            <person name="Vanacova S."/>
            <person name="Villalvazo M."/>
            <person name="Haas B.J."/>
            <person name="Pertea M."/>
            <person name="Feldblyum T.V."/>
            <person name="Utterback T.R."/>
            <person name="Shu C.L."/>
            <person name="Osoegawa K."/>
            <person name="de Jong P.J."/>
            <person name="Hrdy I."/>
            <person name="Horvathova L."/>
            <person name="Zubacova Z."/>
            <person name="Dolezal P."/>
            <person name="Malik S.B."/>
            <person name="Logsdon J.M. Jr."/>
            <person name="Henze K."/>
            <person name="Gupta A."/>
            <person name="Wang C.C."/>
            <person name="Dunne R.L."/>
            <person name="Upcroft J.A."/>
            <person name="Upcroft P."/>
            <person name="White O."/>
            <person name="Salzberg S.L."/>
            <person name="Tang P."/>
            <person name="Chiu C.-H."/>
            <person name="Lee Y.-S."/>
            <person name="Embley T.M."/>
            <person name="Coombs G.H."/>
            <person name="Mottram J.C."/>
            <person name="Tachezy J."/>
            <person name="Fraser-Liggett C.M."/>
            <person name="Johnson P.J."/>
        </authorList>
    </citation>
    <scope>NUCLEOTIDE SEQUENCE [LARGE SCALE GENOMIC DNA]</scope>
    <source>
        <strain evidence="2">G3</strain>
    </source>
</reference>
<dbReference type="InParanoid" id="A2DVJ0"/>
<accession>A2DVJ0</accession>
<dbReference type="AlphaFoldDB" id="A2DVJ0"/>
<gene>
    <name evidence="2" type="ORF">TVAG_495470</name>
</gene>
<feature type="region of interest" description="Disordered" evidence="1">
    <location>
        <begin position="666"/>
        <end position="720"/>
    </location>
</feature>
<evidence type="ECO:0000256" key="1">
    <source>
        <dbReference type="SAM" id="MobiDB-lite"/>
    </source>
</evidence>
<dbReference type="SUPFAM" id="SSF52047">
    <property type="entry name" value="RNI-like"/>
    <property type="match status" value="1"/>
</dbReference>
<feature type="compositionally biased region" description="Basic and acidic residues" evidence="1">
    <location>
        <begin position="999"/>
        <end position="1011"/>
    </location>
</feature>
<feature type="compositionally biased region" description="Basic and acidic residues" evidence="1">
    <location>
        <begin position="1045"/>
        <end position="1054"/>
    </location>
</feature>